<feature type="transmembrane region" description="Helical" evidence="7">
    <location>
        <begin position="284"/>
        <end position="303"/>
    </location>
</feature>
<evidence type="ECO:0000256" key="1">
    <source>
        <dbReference type="ARBA" id="ARBA00004651"/>
    </source>
</evidence>
<dbReference type="GO" id="GO:0022857">
    <property type="term" value="F:transmembrane transporter activity"/>
    <property type="evidence" value="ECO:0007669"/>
    <property type="project" value="InterPro"/>
</dbReference>
<gene>
    <name evidence="8" type="ordered locus">PCC8801_3682</name>
</gene>
<evidence type="ECO:0000256" key="3">
    <source>
        <dbReference type="ARBA" id="ARBA00022475"/>
    </source>
</evidence>
<proteinExistence type="predicted"/>
<dbReference type="PANTHER" id="PTHR43266">
    <property type="entry name" value="MACROLIDE-EFFLUX PROTEIN"/>
    <property type="match status" value="1"/>
</dbReference>
<evidence type="ECO:0000256" key="7">
    <source>
        <dbReference type="SAM" id="Phobius"/>
    </source>
</evidence>
<dbReference type="InterPro" id="IPR011701">
    <property type="entry name" value="MFS"/>
</dbReference>
<dbReference type="Gene3D" id="1.20.1250.20">
    <property type="entry name" value="MFS general substrate transporter like domains"/>
    <property type="match status" value="1"/>
</dbReference>
<keyword evidence="4 7" id="KW-0812">Transmembrane</keyword>
<feature type="transmembrane region" description="Helical" evidence="7">
    <location>
        <begin position="138"/>
        <end position="158"/>
    </location>
</feature>
<evidence type="ECO:0000256" key="2">
    <source>
        <dbReference type="ARBA" id="ARBA00022448"/>
    </source>
</evidence>
<keyword evidence="3" id="KW-1003">Cell membrane</keyword>
<keyword evidence="6 7" id="KW-0472">Membrane</keyword>
<dbReference type="STRING" id="41431.PCC8801_3682"/>
<dbReference type="Pfam" id="PF07690">
    <property type="entry name" value="MFS_1"/>
    <property type="match status" value="1"/>
</dbReference>
<dbReference type="PANTHER" id="PTHR43266:SF2">
    <property type="entry name" value="MAJOR FACILITATOR SUPERFAMILY (MFS) PROFILE DOMAIN-CONTAINING PROTEIN"/>
    <property type="match status" value="1"/>
</dbReference>
<feature type="transmembrane region" description="Helical" evidence="7">
    <location>
        <begin position="309"/>
        <end position="330"/>
    </location>
</feature>
<dbReference type="RefSeq" id="WP_012596900.1">
    <property type="nucleotide sequence ID" value="NC_011726.1"/>
</dbReference>
<feature type="transmembrane region" description="Helical" evidence="7">
    <location>
        <begin position="395"/>
        <end position="414"/>
    </location>
</feature>
<protein>
    <submittedName>
        <fullName evidence="8">Major facilitator superfamily MFS_1</fullName>
    </submittedName>
</protein>
<feature type="transmembrane region" description="Helical" evidence="7">
    <location>
        <begin position="68"/>
        <end position="88"/>
    </location>
</feature>
<dbReference type="InterPro" id="IPR036259">
    <property type="entry name" value="MFS_trans_sf"/>
</dbReference>
<accession>B7K2U1</accession>
<dbReference type="eggNOG" id="COG0477">
    <property type="taxonomic scope" value="Bacteria"/>
</dbReference>
<keyword evidence="5 7" id="KW-1133">Transmembrane helix</keyword>
<feature type="transmembrane region" description="Helical" evidence="7">
    <location>
        <begin position="252"/>
        <end position="272"/>
    </location>
</feature>
<evidence type="ECO:0000256" key="6">
    <source>
        <dbReference type="ARBA" id="ARBA00023136"/>
    </source>
</evidence>
<feature type="transmembrane region" description="Helical" evidence="7">
    <location>
        <begin position="220"/>
        <end position="246"/>
    </location>
</feature>
<keyword evidence="9" id="KW-1185">Reference proteome</keyword>
<evidence type="ECO:0000256" key="4">
    <source>
        <dbReference type="ARBA" id="ARBA00022692"/>
    </source>
</evidence>
<sequence>MKIFLIIWLGQLVSFFGSHLTDFALGIWVLQKTGAVTEYSFTILATTLPWFIMSPIAGALVDRWDHRWTMILSDSGAGLSTLMIMILATTGHLAVWHVYVANAFSAICNTFQLPAYTAAIPFLVSQEQLSRVSGLRQLSIAVGNLLSPLLAGALFGLIHLQGIVLIDFLTFGIALMTLLCVRFPQTHPTHSQTKSSNLSMNALVEDIKIGFIYISQRPGLLGLFLLAISTNFLTGTVTILFTPLVLSSTSPLVLGGLLMFGGLGMLSGSLLISLRGGPKRYIDMVLGFTALSSLSLIVVGFPFSLSSYALGVLLFFLSITLINIGQEVILQKKVDLSIQGRIFALKQMGITGAITISYTLGGLLADRIFEPFMASEGILANTVGLVIGVGKGRGIGLMFILMGLLTLLLAVIAYRYPRLRWMEDELPDIALH</sequence>
<organism evidence="8 9">
    <name type="scientific">Rippkaea orientalis (strain PCC 8801 / RF-1)</name>
    <name type="common">Cyanothece sp. (strain PCC 8801)</name>
    <dbReference type="NCBI Taxonomy" id="41431"/>
    <lineage>
        <taxon>Bacteria</taxon>
        <taxon>Bacillati</taxon>
        <taxon>Cyanobacteriota</taxon>
        <taxon>Cyanophyceae</taxon>
        <taxon>Oscillatoriophycideae</taxon>
        <taxon>Chroococcales</taxon>
        <taxon>Aphanothecaceae</taxon>
        <taxon>Rippkaea</taxon>
        <taxon>Rippkaea orientalis</taxon>
    </lineage>
</organism>
<dbReference type="CDD" id="cd06173">
    <property type="entry name" value="MFS_MefA_like"/>
    <property type="match status" value="1"/>
</dbReference>
<feature type="transmembrane region" description="Helical" evidence="7">
    <location>
        <begin position="94"/>
        <end position="117"/>
    </location>
</feature>
<evidence type="ECO:0000313" key="9">
    <source>
        <dbReference type="Proteomes" id="UP000008204"/>
    </source>
</evidence>
<dbReference type="OrthoDB" id="9775268at2"/>
<reference evidence="9" key="1">
    <citation type="journal article" date="2011" name="MBio">
        <title>Novel metabolic attributes of the genus Cyanothece, comprising a group of unicellular nitrogen-fixing Cyanobacteria.</title>
        <authorList>
            <person name="Bandyopadhyay A."/>
            <person name="Elvitigala T."/>
            <person name="Welsh E."/>
            <person name="Stockel J."/>
            <person name="Liberton M."/>
            <person name="Min H."/>
            <person name="Sherman L.A."/>
            <person name="Pakrasi H.B."/>
        </authorList>
    </citation>
    <scope>NUCLEOTIDE SEQUENCE [LARGE SCALE GENOMIC DNA]</scope>
    <source>
        <strain evidence="9">PCC 8801</strain>
    </source>
</reference>
<comment type="subcellular location">
    <subcellularLocation>
        <location evidence="1">Cell membrane</location>
        <topology evidence="1">Multi-pass membrane protein</topology>
    </subcellularLocation>
</comment>
<dbReference type="AlphaFoldDB" id="B7K2U1"/>
<evidence type="ECO:0000313" key="8">
    <source>
        <dbReference type="EMBL" id="ACK67642.1"/>
    </source>
</evidence>
<name>B7K2U1_RIPO1</name>
<dbReference type="HOGENOM" id="CLU_034180_16_0_3"/>
<dbReference type="GO" id="GO:0005886">
    <property type="term" value="C:plasma membrane"/>
    <property type="evidence" value="ECO:0007669"/>
    <property type="project" value="UniProtKB-SubCell"/>
</dbReference>
<feature type="transmembrane region" description="Helical" evidence="7">
    <location>
        <begin position="164"/>
        <end position="184"/>
    </location>
</feature>
<dbReference type="Proteomes" id="UP000008204">
    <property type="component" value="Chromosome"/>
</dbReference>
<keyword evidence="2" id="KW-0813">Transport</keyword>
<dbReference type="EMBL" id="CP001287">
    <property type="protein sequence ID" value="ACK67642.1"/>
    <property type="molecule type" value="Genomic_DNA"/>
</dbReference>
<evidence type="ECO:0000256" key="5">
    <source>
        <dbReference type="ARBA" id="ARBA00022989"/>
    </source>
</evidence>
<feature type="transmembrane region" description="Helical" evidence="7">
    <location>
        <begin position="39"/>
        <end position="61"/>
    </location>
</feature>
<dbReference type="SUPFAM" id="SSF103473">
    <property type="entry name" value="MFS general substrate transporter"/>
    <property type="match status" value="1"/>
</dbReference>
<feature type="transmembrane region" description="Helical" evidence="7">
    <location>
        <begin position="342"/>
        <end position="365"/>
    </location>
</feature>
<dbReference type="KEGG" id="cyp:PCC8801_3682"/>